<comment type="caution">
    <text evidence="2">The sequence shown here is derived from an EMBL/GenBank/DDBJ whole genome shotgun (WGS) entry which is preliminary data.</text>
</comment>
<evidence type="ECO:0000256" key="1">
    <source>
        <dbReference type="SAM" id="MobiDB-lite"/>
    </source>
</evidence>
<name>A0A6I3T7U3_9BURK</name>
<proteinExistence type="predicted"/>
<gene>
    <name evidence="2" type="ORF">GM672_23300</name>
</gene>
<accession>A0A6I3T7U3</accession>
<feature type="compositionally biased region" description="Low complexity" evidence="1">
    <location>
        <begin position="46"/>
        <end position="59"/>
    </location>
</feature>
<feature type="region of interest" description="Disordered" evidence="1">
    <location>
        <begin position="1"/>
        <end position="59"/>
    </location>
</feature>
<protein>
    <submittedName>
        <fullName evidence="2">Histone</fullName>
    </submittedName>
</protein>
<dbReference type="EMBL" id="WNKZ01000095">
    <property type="protein sequence ID" value="MTV55657.1"/>
    <property type="molecule type" value="Genomic_DNA"/>
</dbReference>
<feature type="non-terminal residue" evidence="2">
    <location>
        <position position="59"/>
    </location>
</feature>
<dbReference type="AlphaFoldDB" id="A0A6I3T7U3"/>
<sequence length="59" mass="6087">MNKRPTLSLKAKPAPAKKTQPGGKAGPRPGARPNSGTAEPRERKPVVQPAPLDQAPAPA</sequence>
<evidence type="ECO:0000313" key="3">
    <source>
        <dbReference type="Proteomes" id="UP000430634"/>
    </source>
</evidence>
<evidence type="ECO:0000313" key="2">
    <source>
        <dbReference type="EMBL" id="MTV55657.1"/>
    </source>
</evidence>
<feature type="compositionally biased region" description="Low complexity" evidence="1">
    <location>
        <begin position="10"/>
        <end position="33"/>
    </location>
</feature>
<organism evidence="2 3">
    <name type="scientific">Pseudoduganella buxea</name>
    <dbReference type="NCBI Taxonomy" id="1949069"/>
    <lineage>
        <taxon>Bacteria</taxon>
        <taxon>Pseudomonadati</taxon>
        <taxon>Pseudomonadota</taxon>
        <taxon>Betaproteobacteria</taxon>
        <taxon>Burkholderiales</taxon>
        <taxon>Oxalobacteraceae</taxon>
        <taxon>Telluria group</taxon>
        <taxon>Pseudoduganella</taxon>
    </lineage>
</organism>
<dbReference type="Proteomes" id="UP000430634">
    <property type="component" value="Unassembled WGS sequence"/>
</dbReference>
<reference evidence="2 3" key="1">
    <citation type="submission" date="2019-11" db="EMBL/GenBank/DDBJ databases">
        <title>Type strains purchased from KCTC, JCM and DSMZ.</title>
        <authorList>
            <person name="Lu H."/>
        </authorList>
    </citation>
    <scope>NUCLEOTIDE SEQUENCE [LARGE SCALE GENOMIC DNA]</scope>
    <source>
        <strain evidence="2 3">KCTC 52429</strain>
    </source>
</reference>